<keyword evidence="5" id="KW-0235">DNA replication</keyword>
<evidence type="ECO:0000256" key="7">
    <source>
        <dbReference type="ARBA" id="ARBA00023125"/>
    </source>
</evidence>
<feature type="compositionally biased region" description="Low complexity" evidence="9">
    <location>
        <begin position="514"/>
        <end position="530"/>
    </location>
</feature>
<sequence>MNNQSNGRLNASVSRQSTLSQREKPYARKAIRDSCSTSLNNIQNIEQSFSLIDQTYDSEDDFKTEKYVLNKAKKNITVGRKTLKKSSVNINKENVNPLVNITAFDDSDDDFKIVQQTPRKPKKRVSPSEKSLHKITKNNKNVKKSCVTKDSSVQEKINTQKSISEPTIIPEQTIISEGVVNTSIVSAVPNVDSPQQLPIFGERCIEDVMAFIDEQEWDRKVEADKELWQQKLDQFSISIGDHHNIDLLDINTDVLGELVGNTIQLQNNENIPQTVQPDVTQQQSVQSINNQIAGEYAINNQSTDHEFSTINMELFRELMDAPNPIELPTTIQITQPSINKPPAIINEKNQPEQCLGADDPDFAPPVESKENPYIVYKAANKKSPIIGVQRKLKRLQRNNDNRRLDNIKKFNTDVENRCQADVFKMLLESVAKHHNSQGIMTDETRNSIKSCLTKSLVEQQNTYHDEFDEAEIREQLLAKYQYAYNEIWTIVEKINESIFAKRRLQQNQQSTMITQPQPQTENPTPSSSTQSKEKVLTIKLNGVVQLKRSYEHISIEKLTGENMVKRKMSNNKKCLNTNIFSSETESEFDSEAVINNNNNNNNNTIGPQQVDQLQTFETESCLNQILVTAEIHANPDYEPVLNKSNEIHSENTLRAGTDISLAIDPPAVINDLNSVNTVNTINTAESLESINLANDDNDGSIPSIRAPAPDCFNVDLDLNDFIIGSREIACTETFFINESIIDVNKKYSRVDIKYTINVKNVWHMHKKTVDDNILQIFEDFLHHINLSINEYFSRVGRTGFVQVRIGNHECTFDASSPYVRFSEDIVFSLIDQFSDQIQSGSYVSFNQIYCDVTIIFEGYGHGSNDVRGVNIGSLLNKKSFIISHLNSDTNKRDCLFRAVSYVLIRSEKIKKSSKGASSLHIRAVDIDAKARLLSTKCELPLEIAATPVHLEKIALKLDIRIGCYMIEENTGLIKTFYTNADLSNKNKTTVLLCLHKNCYYPLLYPKSLIIAKNKNANLCWGCLRYVTNLILHSVECLGKCKFCLSTSCDAPPDAEQNNEIDRQVDDEINIALNIPQPSISCDNCMFPYRFIKSEADIDYKGDFPSEDYFELADLSNKEIDEYKAYKKSFENKPWSAREELLSYCIDDVKILWLGFTKFRQGYIKNFQIDPIESNITLAGLCIQVYTSTFMPKNVLGLIDDRPQRKWFSPISLVYLGWLQQSGQIPVDCDIITAQQQYIFKDYIDCFFKQKVHASGYPERVKTEQDKDQYIADYKTNMNIDLEKDKIKLDPPARLTAKLNLNSLWGRMGLQTRNKDKYALVNSPEEMHEFLSDQQYKVSDIMCGSEKALVRYKQTEVAQSKIPKAVNSVVAAFVTCYGRLMLYELMEKAGNNLVYGDTDSCMIITRRSGYVPSPDFVWPPHLQKPLDLEMGEYLGMLTDEVAEKYGSDYVATRFVSPCAKTYSLAIENLKSEETPKTFKYIMRCKGFGLSNKTKDTINHDSYVNLVKKRLPNISVPTTQFRGRHEGGIDLITAPKKLSFVYSKRKIVNNYETREWGYKEPLP</sequence>
<dbReference type="InterPro" id="IPR017964">
    <property type="entry name" value="DNA-dir_DNA_pol_B_CS"/>
</dbReference>
<feature type="compositionally biased region" description="Polar residues" evidence="9">
    <location>
        <begin position="1"/>
        <end position="20"/>
    </location>
</feature>
<dbReference type="InterPro" id="IPR043502">
    <property type="entry name" value="DNA/RNA_pol_sf"/>
</dbReference>
<feature type="domain" description="DNA-directed DNA polymerase family B mitochondria/virus" evidence="10">
    <location>
        <begin position="1086"/>
        <end position="1192"/>
    </location>
</feature>
<dbReference type="GO" id="GO:0003887">
    <property type="term" value="F:DNA-directed DNA polymerase activity"/>
    <property type="evidence" value="ECO:0007669"/>
    <property type="project" value="UniProtKB-KW"/>
</dbReference>
<evidence type="ECO:0000256" key="8">
    <source>
        <dbReference type="ARBA" id="ARBA00049244"/>
    </source>
</evidence>
<dbReference type="Gene3D" id="3.90.1600.10">
    <property type="entry name" value="Palm domain of DNA polymerase"/>
    <property type="match status" value="1"/>
</dbReference>
<evidence type="ECO:0000259" key="10">
    <source>
        <dbReference type="Pfam" id="PF03175"/>
    </source>
</evidence>
<keyword evidence="4" id="KW-0548">Nucleotidyltransferase</keyword>
<evidence type="ECO:0000256" key="3">
    <source>
        <dbReference type="ARBA" id="ARBA00022679"/>
    </source>
</evidence>
<evidence type="ECO:0000256" key="5">
    <source>
        <dbReference type="ARBA" id="ARBA00022705"/>
    </source>
</evidence>
<dbReference type="EMBL" id="CAJNYV010004765">
    <property type="protein sequence ID" value="CAF3693035.1"/>
    <property type="molecule type" value="Genomic_DNA"/>
</dbReference>
<proteinExistence type="inferred from homology"/>
<evidence type="ECO:0000256" key="6">
    <source>
        <dbReference type="ARBA" id="ARBA00022932"/>
    </source>
</evidence>
<dbReference type="GO" id="GO:0003677">
    <property type="term" value="F:DNA binding"/>
    <property type="evidence" value="ECO:0007669"/>
    <property type="project" value="UniProtKB-KW"/>
</dbReference>
<dbReference type="InterPro" id="IPR004868">
    <property type="entry name" value="DNA-dir_DNA_pol_B_mt/vir"/>
</dbReference>
<evidence type="ECO:0000256" key="2">
    <source>
        <dbReference type="ARBA" id="ARBA00012417"/>
    </source>
</evidence>
<dbReference type="GO" id="GO:0006260">
    <property type="term" value="P:DNA replication"/>
    <property type="evidence" value="ECO:0007669"/>
    <property type="project" value="UniProtKB-KW"/>
</dbReference>
<protein>
    <recommendedName>
        <fullName evidence="2">DNA-directed DNA polymerase</fullName>
        <ecNumber evidence="2">2.7.7.7</ecNumber>
    </recommendedName>
</protein>
<evidence type="ECO:0000313" key="11">
    <source>
        <dbReference type="EMBL" id="CAF3693035.1"/>
    </source>
</evidence>
<dbReference type="GO" id="GO:0000166">
    <property type="term" value="F:nucleotide binding"/>
    <property type="evidence" value="ECO:0007669"/>
    <property type="project" value="InterPro"/>
</dbReference>
<dbReference type="Proteomes" id="UP000663865">
    <property type="component" value="Unassembled WGS sequence"/>
</dbReference>
<comment type="caution">
    <text evidence="11">The sequence shown here is derived from an EMBL/GenBank/DDBJ whole genome shotgun (WGS) entry which is preliminary data.</text>
</comment>
<dbReference type="PANTHER" id="PTHR33568:SF3">
    <property type="entry name" value="DNA-DIRECTED DNA POLYMERASE"/>
    <property type="match status" value="1"/>
</dbReference>
<dbReference type="EC" id="2.7.7.7" evidence="2"/>
<comment type="catalytic activity">
    <reaction evidence="8">
        <text>DNA(n) + a 2'-deoxyribonucleoside 5'-triphosphate = DNA(n+1) + diphosphate</text>
        <dbReference type="Rhea" id="RHEA:22508"/>
        <dbReference type="Rhea" id="RHEA-COMP:17339"/>
        <dbReference type="Rhea" id="RHEA-COMP:17340"/>
        <dbReference type="ChEBI" id="CHEBI:33019"/>
        <dbReference type="ChEBI" id="CHEBI:61560"/>
        <dbReference type="ChEBI" id="CHEBI:173112"/>
        <dbReference type="EC" id="2.7.7.7"/>
    </reaction>
</comment>
<gene>
    <name evidence="11" type="ORF">KIK155_LOCUS26123</name>
</gene>
<feature type="region of interest" description="Disordered" evidence="9">
    <location>
        <begin position="1"/>
        <end position="29"/>
    </location>
</feature>
<reference evidence="11" key="1">
    <citation type="submission" date="2021-02" db="EMBL/GenBank/DDBJ databases">
        <authorList>
            <person name="Nowell W R."/>
        </authorList>
    </citation>
    <scope>NUCLEOTIDE SEQUENCE</scope>
</reference>
<organism evidence="11 12">
    <name type="scientific">Rotaria socialis</name>
    <dbReference type="NCBI Taxonomy" id="392032"/>
    <lineage>
        <taxon>Eukaryota</taxon>
        <taxon>Metazoa</taxon>
        <taxon>Spiralia</taxon>
        <taxon>Gnathifera</taxon>
        <taxon>Rotifera</taxon>
        <taxon>Eurotatoria</taxon>
        <taxon>Bdelloidea</taxon>
        <taxon>Philodinida</taxon>
        <taxon>Philodinidae</taxon>
        <taxon>Rotaria</taxon>
    </lineage>
</organism>
<evidence type="ECO:0000256" key="1">
    <source>
        <dbReference type="ARBA" id="ARBA00005755"/>
    </source>
</evidence>
<evidence type="ECO:0000256" key="9">
    <source>
        <dbReference type="SAM" id="MobiDB-lite"/>
    </source>
</evidence>
<dbReference type="PANTHER" id="PTHR33568">
    <property type="entry name" value="DNA POLYMERASE"/>
    <property type="match status" value="1"/>
</dbReference>
<keyword evidence="3" id="KW-0808">Transferase</keyword>
<keyword evidence="7" id="KW-0238">DNA-binding</keyword>
<evidence type="ECO:0000256" key="4">
    <source>
        <dbReference type="ARBA" id="ARBA00022695"/>
    </source>
</evidence>
<keyword evidence="6" id="KW-0239">DNA-directed DNA polymerase</keyword>
<evidence type="ECO:0000313" key="12">
    <source>
        <dbReference type="Proteomes" id="UP000663865"/>
    </source>
</evidence>
<name>A0A818TY13_9BILA</name>
<dbReference type="Pfam" id="PF03175">
    <property type="entry name" value="DNA_pol_B_2"/>
    <property type="match status" value="1"/>
</dbReference>
<accession>A0A818TY13</accession>
<dbReference type="InterPro" id="IPR023211">
    <property type="entry name" value="DNA_pol_palm_dom_sf"/>
</dbReference>
<feature type="region of interest" description="Disordered" evidence="9">
    <location>
        <begin position="509"/>
        <end position="533"/>
    </location>
</feature>
<dbReference type="SUPFAM" id="SSF56672">
    <property type="entry name" value="DNA/RNA polymerases"/>
    <property type="match status" value="1"/>
</dbReference>
<comment type="similarity">
    <text evidence="1">Belongs to the DNA polymerase type-B family.</text>
</comment>
<dbReference type="PROSITE" id="PS00116">
    <property type="entry name" value="DNA_POLYMERASE_B"/>
    <property type="match status" value="1"/>
</dbReference>